<dbReference type="Gene3D" id="3.50.30.10">
    <property type="entry name" value="Phosphohistidine domain"/>
    <property type="match status" value="1"/>
</dbReference>
<dbReference type="PANTHER" id="PTHR22931:SF9">
    <property type="entry name" value="PYRUVATE, PHOSPHATE DIKINASE 1, CHLOROPLASTIC"/>
    <property type="match status" value="1"/>
</dbReference>
<dbReference type="EMBL" id="UINC01007799">
    <property type="protein sequence ID" value="SVA35131.1"/>
    <property type="molecule type" value="Genomic_DNA"/>
</dbReference>
<protein>
    <recommendedName>
        <fullName evidence="1">Pyruvate phosphate dikinase AMP/ATP-binding domain-containing protein</fullName>
    </recommendedName>
</protein>
<dbReference type="GO" id="GO:0050242">
    <property type="term" value="F:pyruvate, phosphate dikinase activity"/>
    <property type="evidence" value="ECO:0007669"/>
    <property type="project" value="InterPro"/>
</dbReference>
<feature type="non-terminal residue" evidence="2">
    <location>
        <position position="466"/>
    </location>
</feature>
<reference evidence="2" key="1">
    <citation type="submission" date="2018-05" db="EMBL/GenBank/DDBJ databases">
        <authorList>
            <person name="Lanie J.A."/>
            <person name="Ng W.-L."/>
            <person name="Kazmierczak K.M."/>
            <person name="Andrzejewski T.M."/>
            <person name="Davidsen T.M."/>
            <person name="Wayne K.J."/>
            <person name="Tettelin H."/>
            <person name="Glass J.I."/>
            <person name="Rusch D."/>
            <person name="Podicherti R."/>
            <person name="Tsui H.-C.T."/>
            <person name="Winkler M.E."/>
        </authorList>
    </citation>
    <scope>NUCLEOTIDE SEQUENCE</scope>
</reference>
<feature type="domain" description="Pyruvate phosphate dikinase AMP/ATP-binding" evidence="1">
    <location>
        <begin position="327"/>
        <end position="378"/>
    </location>
</feature>
<evidence type="ECO:0000313" key="2">
    <source>
        <dbReference type="EMBL" id="SVA35131.1"/>
    </source>
</evidence>
<dbReference type="Gene3D" id="3.30.470.20">
    <property type="entry name" value="ATP-grasp fold, B domain"/>
    <property type="match status" value="1"/>
</dbReference>
<dbReference type="Gene3D" id="1.10.189.10">
    <property type="entry name" value="Pyruvate Phosphate Dikinase, domain 2"/>
    <property type="match status" value="1"/>
</dbReference>
<organism evidence="2">
    <name type="scientific">marine metagenome</name>
    <dbReference type="NCBI Taxonomy" id="408172"/>
    <lineage>
        <taxon>unclassified sequences</taxon>
        <taxon>metagenomes</taxon>
        <taxon>ecological metagenomes</taxon>
    </lineage>
</organism>
<name>A0A381V566_9ZZZZ</name>
<dbReference type="InterPro" id="IPR002192">
    <property type="entry name" value="PPDK_AMP/ATP-bd"/>
</dbReference>
<accession>A0A381V566</accession>
<gene>
    <name evidence="2" type="ORF">METZ01_LOCUS87985</name>
</gene>
<evidence type="ECO:0000259" key="1">
    <source>
        <dbReference type="Pfam" id="PF01326"/>
    </source>
</evidence>
<dbReference type="Pfam" id="PF01326">
    <property type="entry name" value="PPDK_N"/>
    <property type="match status" value="3"/>
</dbReference>
<feature type="domain" description="Pyruvate phosphate dikinase AMP/ATP-binding" evidence="1">
    <location>
        <begin position="62"/>
        <end position="301"/>
    </location>
</feature>
<sequence>MKTVYFFGDGKADGSASDKNILGGKGANLAEMTILGIPVPPGFTISTDVCTYFMQKGEYPADLTNEVENNLHQIESIMGHTFGDSNNPLLVSVRSGARQSMPGMMETVLNIGLTSQTIPGLIQKSGDERFVYDAYRRLITMYADVVMEKAADIEPGEGEGIREKLEALLENLKLKKKVKNDADLDAEDLKCLCEIFKETIKTHLGQEFPDDPHTQLWGGVTAVFKSWNGKRAAHYRNIENIPSEWGTAVNIQAMVFGNMGEDCATGVAFTRNPATGENKFYGEWLPNAQGEDVVAGLRTPNPLNESSRIGGDESLPTLENNMPTIYAELDAIQQRLEIHYHDMQDIEFTIQNGRLWMLQTRIGKRNGAAAIRMAMEMLESGMIDEETAIMRVNTGQLDEIMHPTLDADIEKGFPIMATGLPAGPGGASGQIVFTADDAESWHNNGKKVILVRKETSPEDIHGMYAS</sequence>
<dbReference type="InterPro" id="IPR036637">
    <property type="entry name" value="Phosphohistidine_dom_sf"/>
</dbReference>
<dbReference type="Gene3D" id="3.30.1490.20">
    <property type="entry name" value="ATP-grasp fold, A domain"/>
    <property type="match status" value="1"/>
</dbReference>
<dbReference type="GO" id="GO:0016301">
    <property type="term" value="F:kinase activity"/>
    <property type="evidence" value="ECO:0007669"/>
    <property type="project" value="InterPro"/>
</dbReference>
<dbReference type="GO" id="GO:0005524">
    <property type="term" value="F:ATP binding"/>
    <property type="evidence" value="ECO:0007669"/>
    <property type="project" value="InterPro"/>
</dbReference>
<feature type="domain" description="Pyruvate phosphate dikinase AMP/ATP-binding" evidence="1">
    <location>
        <begin position="20"/>
        <end position="57"/>
    </location>
</feature>
<dbReference type="PANTHER" id="PTHR22931">
    <property type="entry name" value="PHOSPHOENOLPYRUVATE DIKINASE-RELATED"/>
    <property type="match status" value="1"/>
</dbReference>
<dbReference type="SUPFAM" id="SSF56059">
    <property type="entry name" value="Glutathione synthetase ATP-binding domain-like"/>
    <property type="match status" value="1"/>
</dbReference>
<dbReference type="Gene3D" id="1.20.80.30">
    <property type="match status" value="1"/>
</dbReference>
<dbReference type="InterPro" id="IPR013815">
    <property type="entry name" value="ATP_grasp_subdomain_1"/>
</dbReference>
<proteinExistence type="predicted"/>
<dbReference type="AlphaFoldDB" id="A0A381V566"/>
<dbReference type="InterPro" id="IPR010121">
    <property type="entry name" value="Pyruvate_phosphate_dikinase"/>
</dbReference>
<dbReference type="SUPFAM" id="SSF52009">
    <property type="entry name" value="Phosphohistidine domain"/>
    <property type="match status" value="1"/>
</dbReference>